<dbReference type="Pfam" id="PF05742">
    <property type="entry name" value="TANGO2"/>
    <property type="match status" value="1"/>
</dbReference>
<evidence type="ECO:0008006" key="3">
    <source>
        <dbReference type="Google" id="ProtNLM"/>
    </source>
</evidence>
<proteinExistence type="predicted"/>
<accession>A0A0A3IE95</accession>
<dbReference type="STRING" id="1220589.CD32_20715"/>
<dbReference type="InterPro" id="IPR008551">
    <property type="entry name" value="TANGO2"/>
</dbReference>
<dbReference type="AlphaFoldDB" id="A0A0A3IE95"/>
<dbReference type="Proteomes" id="UP000030437">
    <property type="component" value="Unassembled WGS sequence"/>
</dbReference>
<reference evidence="1 2" key="1">
    <citation type="submission" date="2014-02" db="EMBL/GenBank/DDBJ databases">
        <title>Draft genome sequence of Lysinibacillus odysseyi NBRC 100172.</title>
        <authorList>
            <person name="Zhang F."/>
            <person name="Wang G."/>
            <person name="Zhang L."/>
        </authorList>
    </citation>
    <scope>NUCLEOTIDE SEQUENCE [LARGE SCALE GENOMIC DNA]</scope>
    <source>
        <strain evidence="1 2">NBRC 100172</strain>
    </source>
</reference>
<dbReference type="RefSeq" id="WP_036158584.1">
    <property type="nucleotide sequence ID" value="NZ_AVCX01000001.1"/>
</dbReference>
<dbReference type="OrthoDB" id="4380123at2"/>
<dbReference type="PANTHER" id="PTHR17985">
    <property type="entry name" value="SER/THR-RICH PROTEIN T10 IN DGCR REGION"/>
    <property type="match status" value="1"/>
</dbReference>
<dbReference type="PANTHER" id="PTHR17985:SF8">
    <property type="entry name" value="TRANSPORT AND GOLGI ORGANIZATION PROTEIN 2 HOMOLOG"/>
    <property type="match status" value="1"/>
</dbReference>
<evidence type="ECO:0000313" key="2">
    <source>
        <dbReference type="Proteomes" id="UP000030437"/>
    </source>
</evidence>
<dbReference type="eggNOG" id="COG3332">
    <property type="taxonomic scope" value="Bacteria"/>
</dbReference>
<comment type="caution">
    <text evidence="1">The sequence shown here is derived from an EMBL/GenBank/DDBJ whole genome shotgun (WGS) entry which is preliminary data.</text>
</comment>
<keyword evidence="2" id="KW-1185">Reference proteome</keyword>
<name>A0A0A3IE95_9BACI</name>
<organism evidence="1 2">
    <name type="scientific">Lysinibacillus odysseyi 34hs-1 = NBRC 100172</name>
    <dbReference type="NCBI Taxonomy" id="1220589"/>
    <lineage>
        <taxon>Bacteria</taxon>
        <taxon>Bacillati</taxon>
        <taxon>Bacillota</taxon>
        <taxon>Bacilli</taxon>
        <taxon>Bacillales</taxon>
        <taxon>Bacillaceae</taxon>
        <taxon>Lysinibacillus</taxon>
    </lineage>
</organism>
<dbReference type="EMBL" id="JPVP01000060">
    <property type="protein sequence ID" value="KGR81760.1"/>
    <property type="molecule type" value="Genomic_DNA"/>
</dbReference>
<gene>
    <name evidence="1" type="ORF">CD32_20715</name>
</gene>
<sequence>MCIISFSYKTNPDYPLIIAANRDEFYIRPTEPAHIWEDAPQILAGRDTERGGTWLGVSNKGRMVAITNYRDPELADSGIFSRGQIATDFLQTEVMAAFFAKDLQEKRDLYGPFNVLLYDGDKLIHYNNITDEIMEVPPGIHCLSNATLNTPWPKVESLKDSLQKVLEKPDFSDEELFSILSDKTRAADELLPSTGVPLELEQKLSSVFIGFEGYGTRSSTVIRMNGSSWDFTERTFENGQPVGTQTFHFPIEKKLPR</sequence>
<evidence type="ECO:0000313" key="1">
    <source>
        <dbReference type="EMBL" id="KGR81760.1"/>
    </source>
</evidence>
<protein>
    <recommendedName>
        <fullName evidence="3">NRDE family protein</fullName>
    </recommendedName>
</protein>